<dbReference type="AlphaFoldDB" id="A0A2A5IYM2"/>
<dbReference type="PANTHER" id="PTHR47894:SF1">
    <property type="entry name" value="HTH-TYPE TRANSCRIPTIONAL REGULATOR VQSM"/>
    <property type="match status" value="1"/>
</dbReference>
<evidence type="ECO:0000313" key="7">
    <source>
        <dbReference type="Proteomes" id="UP000230886"/>
    </source>
</evidence>
<evidence type="ECO:0000256" key="3">
    <source>
        <dbReference type="ARBA" id="ARBA00023163"/>
    </source>
</evidence>
<feature type="compositionally biased region" description="Basic and acidic residues" evidence="4">
    <location>
        <begin position="85"/>
        <end position="99"/>
    </location>
</feature>
<dbReference type="Pfam" id="PF12833">
    <property type="entry name" value="HTH_18"/>
    <property type="match status" value="1"/>
</dbReference>
<sequence length="99" mass="11034">MSAVDVPVRLSISLSHLRKLLRHPGTSLSEIKTEALRDSAISGLTRGESVDDVSARLGYSEPSAFRRAFKRWTGVAPSSYCTRRPRPDNRELETPSHRS</sequence>
<gene>
    <name evidence="6" type="ORF">CHR55_32405</name>
</gene>
<protein>
    <recommendedName>
        <fullName evidence="5">HTH araC/xylS-type domain-containing protein</fullName>
    </recommendedName>
</protein>
<keyword evidence="2" id="KW-0238">DNA-binding</keyword>
<organism evidence="6 7">
    <name type="scientific">Rhodococcus qingshengii</name>
    <dbReference type="NCBI Taxonomy" id="334542"/>
    <lineage>
        <taxon>Bacteria</taxon>
        <taxon>Bacillati</taxon>
        <taxon>Actinomycetota</taxon>
        <taxon>Actinomycetes</taxon>
        <taxon>Mycobacteriales</taxon>
        <taxon>Nocardiaceae</taxon>
        <taxon>Rhodococcus</taxon>
        <taxon>Rhodococcus erythropolis group</taxon>
    </lineage>
</organism>
<dbReference type="GO" id="GO:0000976">
    <property type="term" value="F:transcription cis-regulatory region binding"/>
    <property type="evidence" value="ECO:0007669"/>
    <property type="project" value="TreeGrafter"/>
</dbReference>
<dbReference type="PROSITE" id="PS01124">
    <property type="entry name" value="HTH_ARAC_FAMILY_2"/>
    <property type="match status" value="1"/>
</dbReference>
<comment type="caution">
    <text evidence="6">The sequence shown here is derived from an EMBL/GenBank/DDBJ whole genome shotgun (WGS) entry which is preliminary data.</text>
</comment>
<dbReference type="GO" id="GO:0005829">
    <property type="term" value="C:cytosol"/>
    <property type="evidence" value="ECO:0007669"/>
    <property type="project" value="TreeGrafter"/>
</dbReference>
<keyword evidence="1" id="KW-0805">Transcription regulation</keyword>
<dbReference type="Proteomes" id="UP000230886">
    <property type="component" value="Unassembled WGS sequence"/>
</dbReference>
<evidence type="ECO:0000256" key="4">
    <source>
        <dbReference type="SAM" id="MobiDB-lite"/>
    </source>
</evidence>
<name>A0A2A5IYM2_RHOSG</name>
<evidence type="ECO:0000256" key="1">
    <source>
        <dbReference type="ARBA" id="ARBA00023015"/>
    </source>
</evidence>
<evidence type="ECO:0000313" key="6">
    <source>
        <dbReference type="EMBL" id="PCK22428.1"/>
    </source>
</evidence>
<dbReference type="InterPro" id="IPR020449">
    <property type="entry name" value="Tscrpt_reg_AraC-type_HTH"/>
</dbReference>
<dbReference type="PANTHER" id="PTHR47894">
    <property type="entry name" value="HTH-TYPE TRANSCRIPTIONAL REGULATOR GADX"/>
    <property type="match status" value="1"/>
</dbReference>
<dbReference type="SMART" id="SM00342">
    <property type="entry name" value="HTH_ARAC"/>
    <property type="match status" value="1"/>
</dbReference>
<reference evidence="6 7" key="1">
    <citation type="submission" date="2017-07" db="EMBL/GenBank/DDBJ databases">
        <title>Draft sequence of Rhodococcus enclensis 23b-28.</title>
        <authorList>
            <person name="Besaury L."/>
            <person name="Sancelme M."/>
            <person name="Amato P."/>
            <person name="Lallement A."/>
            <person name="Delort A.-M."/>
        </authorList>
    </citation>
    <scope>NUCLEOTIDE SEQUENCE [LARGE SCALE GENOMIC DNA]</scope>
    <source>
        <strain evidence="6 7">23b-28</strain>
    </source>
</reference>
<accession>A0A2A5IYM2</accession>
<dbReference type="RefSeq" id="WP_099698989.1">
    <property type="nucleotide sequence ID" value="NZ_NOVD01000071.1"/>
</dbReference>
<proteinExistence type="predicted"/>
<dbReference type="EMBL" id="NOVD01000071">
    <property type="protein sequence ID" value="PCK22428.1"/>
    <property type="molecule type" value="Genomic_DNA"/>
</dbReference>
<dbReference type="InterPro" id="IPR018060">
    <property type="entry name" value="HTH_AraC"/>
</dbReference>
<keyword evidence="3" id="KW-0804">Transcription</keyword>
<feature type="region of interest" description="Disordered" evidence="4">
    <location>
        <begin position="79"/>
        <end position="99"/>
    </location>
</feature>
<dbReference type="SUPFAM" id="SSF46689">
    <property type="entry name" value="Homeodomain-like"/>
    <property type="match status" value="1"/>
</dbReference>
<feature type="domain" description="HTH araC/xylS-type" evidence="5">
    <location>
        <begin position="1"/>
        <end position="83"/>
    </location>
</feature>
<dbReference type="PRINTS" id="PR00032">
    <property type="entry name" value="HTHARAC"/>
</dbReference>
<dbReference type="Gene3D" id="1.10.10.60">
    <property type="entry name" value="Homeodomain-like"/>
    <property type="match status" value="1"/>
</dbReference>
<evidence type="ECO:0000259" key="5">
    <source>
        <dbReference type="PROSITE" id="PS01124"/>
    </source>
</evidence>
<dbReference type="InterPro" id="IPR009057">
    <property type="entry name" value="Homeodomain-like_sf"/>
</dbReference>
<evidence type="ECO:0000256" key="2">
    <source>
        <dbReference type="ARBA" id="ARBA00023125"/>
    </source>
</evidence>
<dbReference type="GO" id="GO:0003700">
    <property type="term" value="F:DNA-binding transcription factor activity"/>
    <property type="evidence" value="ECO:0007669"/>
    <property type="project" value="InterPro"/>
</dbReference>